<evidence type="ECO:0000313" key="2">
    <source>
        <dbReference type="EMBL" id="QHT98646.1"/>
    </source>
</evidence>
<dbReference type="EMBL" id="MN740294">
    <property type="protein sequence ID" value="QHT98646.1"/>
    <property type="molecule type" value="Genomic_DNA"/>
</dbReference>
<sequence>MSLTCKYCNRMFSTKSNLLNHQKKAKYCLLLQKEDNINDEINFNDDENYKCEYCERNFSTKRVLENHKNICINYYSFLVTEQINNNKLITLEKEIIERNLLEKEKENLKLQAENDLLWKQMENLLSNNSTKECLLELQDKLQEIAMVAIDQKNETITGMVKNM</sequence>
<feature type="domain" description="C2H2-type" evidence="1">
    <location>
        <begin position="3"/>
        <end position="23"/>
    </location>
</feature>
<organism evidence="2">
    <name type="scientific">viral metagenome</name>
    <dbReference type="NCBI Taxonomy" id="1070528"/>
    <lineage>
        <taxon>unclassified sequences</taxon>
        <taxon>metagenomes</taxon>
        <taxon>organismal metagenomes</taxon>
    </lineage>
</organism>
<dbReference type="InterPro" id="IPR036236">
    <property type="entry name" value="Znf_C2H2_sf"/>
</dbReference>
<dbReference type="InterPro" id="IPR013087">
    <property type="entry name" value="Znf_C2H2_type"/>
</dbReference>
<feature type="domain" description="C2H2-type" evidence="1">
    <location>
        <begin position="49"/>
        <end position="70"/>
    </location>
</feature>
<dbReference type="Gene3D" id="3.30.160.60">
    <property type="entry name" value="Classic Zinc Finger"/>
    <property type="match status" value="1"/>
</dbReference>
<evidence type="ECO:0000259" key="1">
    <source>
        <dbReference type="PROSITE" id="PS50157"/>
    </source>
</evidence>
<dbReference type="AlphaFoldDB" id="A0A6C0J1Y6"/>
<accession>A0A6C0J1Y6</accession>
<reference evidence="2" key="1">
    <citation type="journal article" date="2020" name="Nature">
        <title>Giant virus diversity and host interactions through global metagenomics.</title>
        <authorList>
            <person name="Schulz F."/>
            <person name="Roux S."/>
            <person name="Paez-Espino D."/>
            <person name="Jungbluth S."/>
            <person name="Walsh D.A."/>
            <person name="Denef V.J."/>
            <person name="McMahon K.D."/>
            <person name="Konstantinidis K.T."/>
            <person name="Eloe-Fadrosh E.A."/>
            <person name="Kyrpides N.C."/>
            <person name="Woyke T."/>
        </authorList>
    </citation>
    <scope>NUCLEOTIDE SEQUENCE</scope>
    <source>
        <strain evidence="2">GVMAG-M-3300025676-16</strain>
    </source>
</reference>
<dbReference type="PROSITE" id="PS50157">
    <property type="entry name" value="ZINC_FINGER_C2H2_2"/>
    <property type="match status" value="2"/>
</dbReference>
<dbReference type="SUPFAM" id="SSF57667">
    <property type="entry name" value="beta-beta-alpha zinc fingers"/>
    <property type="match status" value="1"/>
</dbReference>
<proteinExistence type="predicted"/>
<dbReference type="Pfam" id="PF00096">
    <property type="entry name" value="zf-C2H2"/>
    <property type="match status" value="2"/>
</dbReference>
<name>A0A6C0J1Y6_9ZZZZ</name>
<protein>
    <recommendedName>
        <fullName evidence="1">C2H2-type domain-containing protein</fullName>
    </recommendedName>
</protein>